<feature type="compositionally biased region" description="Basic and acidic residues" evidence="1">
    <location>
        <begin position="96"/>
        <end position="105"/>
    </location>
</feature>
<name>Q6N0M7_RHOPA</name>
<accession>Q6N0M7</accession>
<feature type="compositionally biased region" description="Basic residues" evidence="1">
    <location>
        <begin position="76"/>
        <end position="95"/>
    </location>
</feature>
<evidence type="ECO:0000256" key="1">
    <source>
        <dbReference type="SAM" id="MobiDB-lite"/>
    </source>
</evidence>
<dbReference type="HOGENOM" id="CLU_1077202_0_0_5"/>
<reference evidence="2" key="1">
    <citation type="journal article" date="2004" name="Nat. Biotechnol.">
        <title>Complete genome sequence of the metabolically versatile photosynthetic bacterium Rhodopseudomonas palustris.</title>
        <authorList>
            <person name="Larimer F.W."/>
            <person name="Chain P."/>
            <person name="Hauser L."/>
            <person name="Lamerdin J."/>
            <person name="Malfatti S."/>
            <person name="Do L."/>
            <person name="Land M.L."/>
            <person name="Pelletier D.A."/>
            <person name="Beatty J.T."/>
            <person name="Lang A.S."/>
            <person name="Tabita F.R."/>
            <person name="Gibson J.L."/>
            <person name="Hanson T.E."/>
            <person name="Bobst C."/>
            <person name="Torres J.L."/>
            <person name="Peres C."/>
            <person name="Harrison F.H."/>
            <person name="Gibson J."/>
            <person name="Harwood C.S."/>
        </authorList>
    </citation>
    <scope>NUCLEOTIDE SEQUENCE [LARGE SCALE GENOMIC DNA]</scope>
    <source>
        <strain evidence="2">CGA009</strain>
    </source>
</reference>
<dbReference type="EMBL" id="BX572608">
    <property type="protein sequence ID" value="CAE30175.1"/>
    <property type="molecule type" value="Genomic_DNA"/>
</dbReference>
<proteinExistence type="predicted"/>
<evidence type="ECO:0000313" key="2">
    <source>
        <dbReference type="EMBL" id="CAE30175.1"/>
    </source>
</evidence>
<feature type="compositionally biased region" description="Basic and acidic residues" evidence="1">
    <location>
        <begin position="1"/>
        <end position="10"/>
    </location>
</feature>
<sequence length="258" mass="29215">MAVRSVERAHRAGALAAWPGSRPRRRPRRRGGAQPARRRRGPDLHQGRIRQAAGAVARHRAVARRSAGAAGDRGARRSGQRARSCRTAPPRHRGCAQRDGRRPSCLDRADALDDRRHGVRRHRRARPCHRRHRHLGIVRHPRGDGGQPADRRSAAFRRRQRQLHRQPVLPPLPAARPAGRADRRRRCDLRVRLFGVGRDVVFRHAGRRPVRGAARHLLAAPDRLSGAGRHGGVDRRHHRFGLAPYAVQHAELDRMSRR</sequence>
<protein>
    <submittedName>
        <fullName evidence="2">Uncharacterized protein</fullName>
    </submittedName>
</protein>
<gene>
    <name evidence="2" type="ordered locus">RPA4735</name>
</gene>
<feature type="compositionally biased region" description="Basic residues" evidence="1">
    <location>
        <begin position="22"/>
        <end position="40"/>
    </location>
</feature>
<feature type="region of interest" description="Disordered" evidence="1">
    <location>
        <begin position="1"/>
        <end position="105"/>
    </location>
</feature>
<organism evidence="2">
    <name type="scientific">Rhodopseudomonas palustris (strain ATCC BAA-98 / CGA009)</name>
    <dbReference type="NCBI Taxonomy" id="258594"/>
    <lineage>
        <taxon>Bacteria</taxon>
        <taxon>Pseudomonadati</taxon>
        <taxon>Pseudomonadota</taxon>
        <taxon>Alphaproteobacteria</taxon>
        <taxon>Hyphomicrobiales</taxon>
        <taxon>Nitrobacteraceae</taxon>
        <taxon>Rhodopseudomonas</taxon>
    </lineage>
</organism>
<dbReference type="AlphaFoldDB" id="Q6N0M7"/>
<dbReference type="STRING" id="258594.RPA4735"/>